<dbReference type="InterPro" id="IPR035423">
    <property type="entry name" value="M60-like_N"/>
</dbReference>
<dbReference type="RefSeq" id="WP_341400105.1">
    <property type="nucleotide sequence ID" value="NZ_JBBUTI010000011.1"/>
</dbReference>
<accession>A0ABU9CBF6</accession>
<dbReference type="Pfam" id="PF13402">
    <property type="entry name" value="Peptidase_M60"/>
    <property type="match status" value="1"/>
</dbReference>
<gene>
    <name evidence="3" type="ORF">AACH00_15655</name>
</gene>
<dbReference type="Pfam" id="PF18650">
    <property type="entry name" value="IMPa_N_2"/>
    <property type="match status" value="1"/>
</dbReference>
<evidence type="ECO:0000313" key="3">
    <source>
        <dbReference type="EMBL" id="MEK8047797.1"/>
    </source>
</evidence>
<dbReference type="Pfam" id="PF18642">
    <property type="entry name" value="IMPa_helical"/>
    <property type="match status" value="1"/>
</dbReference>
<keyword evidence="3" id="KW-0482">Metalloprotease</keyword>
<dbReference type="InterPro" id="IPR031161">
    <property type="entry name" value="Peptidase_M60_dom"/>
</dbReference>
<evidence type="ECO:0000313" key="4">
    <source>
        <dbReference type="Proteomes" id="UP001379945"/>
    </source>
</evidence>
<comment type="caution">
    <text evidence="3">The sequence shown here is derived from an EMBL/GenBank/DDBJ whole genome shotgun (WGS) entry which is preliminary data.</text>
</comment>
<dbReference type="InterPro" id="IPR041549">
    <property type="entry name" value="IMPa_helical"/>
</dbReference>
<dbReference type="InterPro" id="IPR040711">
    <property type="entry name" value="IMPa_N_2"/>
</dbReference>
<keyword evidence="3" id="KW-0378">Hydrolase</keyword>
<dbReference type="EMBL" id="JBBUTI010000011">
    <property type="protein sequence ID" value="MEK8047797.1"/>
    <property type="molecule type" value="Genomic_DNA"/>
</dbReference>
<proteinExistence type="predicted"/>
<dbReference type="InterPro" id="IPR042279">
    <property type="entry name" value="Pep_M60_3"/>
</dbReference>
<dbReference type="EC" id="3.4.24.-" evidence="3"/>
<evidence type="ECO:0000259" key="2">
    <source>
        <dbReference type="PROSITE" id="PS51723"/>
    </source>
</evidence>
<reference evidence="3 4" key="1">
    <citation type="submission" date="2024-04" db="EMBL/GenBank/DDBJ databases">
        <title>Novel species of the genus Ideonella isolated from streams.</title>
        <authorList>
            <person name="Lu H."/>
        </authorList>
    </citation>
    <scope>NUCLEOTIDE SEQUENCE [LARGE SCALE GENOMIC DNA]</scope>
    <source>
        <strain evidence="3 4">LYT19W</strain>
    </source>
</reference>
<evidence type="ECO:0000256" key="1">
    <source>
        <dbReference type="SAM" id="MobiDB-lite"/>
    </source>
</evidence>
<feature type="compositionally biased region" description="Low complexity" evidence="1">
    <location>
        <begin position="55"/>
        <end position="65"/>
    </location>
</feature>
<keyword evidence="4" id="KW-1185">Reference proteome</keyword>
<protein>
    <submittedName>
        <fullName evidence="3">ImpA family metalloprotease</fullName>
        <ecNumber evidence="3">3.4.24.-</ecNumber>
    </submittedName>
</protein>
<dbReference type="Proteomes" id="UP001379945">
    <property type="component" value="Unassembled WGS sequence"/>
</dbReference>
<feature type="region of interest" description="Disordered" evidence="1">
    <location>
        <begin position="40"/>
        <end position="65"/>
    </location>
</feature>
<organism evidence="3 4">
    <name type="scientific">Ideonella margarita</name>
    <dbReference type="NCBI Taxonomy" id="2984191"/>
    <lineage>
        <taxon>Bacteria</taxon>
        <taxon>Pseudomonadati</taxon>
        <taxon>Pseudomonadota</taxon>
        <taxon>Betaproteobacteria</taxon>
        <taxon>Burkholderiales</taxon>
        <taxon>Sphaerotilaceae</taxon>
        <taxon>Ideonella</taxon>
    </lineage>
</organism>
<dbReference type="NCBIfam" id="NF038322">
    <property type="entry name" value="ImpA_fam_HExGH"/>
    <property type="match status" value="1"/>
</dbReference>
<dbReference type="SMART" id="SM01276">
    <property type="entry name" value="M60-like"/>
    <property type="match status" value="1"/>
</dbReference>
<dbReference type="Pfam" id="PF17291">
    <property type="entry name" value="M60-like_N"/>
    <property type="match status" value="1"/>
</dbReference>
<feature type="domain" description="Peptidase M60" evidence="2">
    <location>
        <begin position="540"/>
        <end position="880"/>
    </location>
</feature>
<dbReference type="PROSITE" id="PS51257">
    <property type="entry name" value="PROKAR_LIPOPROTEIN"/>
    <property type="match status" value="1"/>
</dbReference>
<dbReference type="PROSITE" id="PS51723">
    <property type="entry name" value="PEPTIDASE_M60"/>
    <property type="match status" value="1"/>
</dbReference>
<keyword evidence="3" id="KW-0645">Protease</keyword>
<name>A0ABU9CBF6_9BURK</name>
<sequence length="1008" mass="108399">MYRQRPPSHGQPAVRSTRGLPALTATCLLLLLAACGGGGGDSASSDNTPAPAVPPVTTAPVTTTPVTTDPVTPPVAADPQVGALAAALRTGNSKDLTLATAQAAMLSELQSVMTAYAAVRQTIYGLNADGSANANSVGAIEWQPYRFSAVFNFLDQSRNHAFLTSNWSFADNTPSAGKVLGVAGVAPETGARYVAIGANPLSSPGNAAMDSVMRNTIIWLTGRGNLDKLKIVTAHLPGDQSGGANEEPRVRSWLANHIQGVTINGVATTAATVGKDTKDDTCDGDKLDACLKSADLLILGRKQGPNVSGPDNFPAAYNADTVMNAVLAAQARGIPVMYLHQTEINNGLSARLMDYFGLDLTTNYWTYDGLKNLAPASQPVAPANLSDWMKLMQRVEKPSSLTTDWSGCVEDVSRLYCERYGNRPGDAALINEFTGPGQKLRDQLRALDTKGVAIFSQPGYGLEKRLVVLGDKYREQVSYPMTRLANREAFFQAYFSDFTAYINRPTNAVARNLGNFSALFPSSTPTISRLVSTTSQETGSREHMTGLYVMPGRTVTLQRTDTGTQSVTVGLNMLRDSTRVYQTYDRPTLLGSPRVPLLPGKTVTLTSPFGGPMYLFVAAASGAPAVTVQVDGVITHPVLRNPNDAAQVATFKAELASTPTNWVGISTDFLTVHATVPSIKKTLSSYGDSLPNLASDIWTYMIKDTYELAGFNAANPETFKLTPTVSAYCKAQGWDCTGPQHRRESMQHAIFDNYSLCGGACAGNPFDKGGSLDPLGWGETHEIGHNLQRGHLNIYGGQSTEVSNNIFPLHKLMSYNKNAAPAKPLIHKGHLPTALGMMKAALATDDPVNAMKTALWGDTGYAANSEPRLEFYRQMVEFNRHYHGDVFSDGWELYTLLYLLDRNFVLAKSNWANNAASLGFGTYATYPDNIGGNDFLLVGMSRIIGRDMRPVFDMWGITYTQAAIDQVVAYKLPAAERLMFPMASMQQYGAGIGAPIQVNAQTVYPAGY</sequence>
<dbReference type="Gene3D" id="1.10.390.30">
    <property type="entry name" value="Peptidase M60, enhancin-like domain 3"/>
    <property type="match status" value="1"/>
</dbReference>
<dbReference type="GO" id="GO:0008237">
    <property type="term" value="F:metallopeptidase activity"/>
    <property type="evidence" value="ECO:0007669"/>
    <property type="project" value="UniProtKB-KW"/>
</dbReference>